<dbReference type="AlphaFoldDB" id="A0A923SCR8"/>
<organism evidence="3 4">
    <name type="scientific">Ramlibacter cellulosilyticus</name>
    <dbReference type="NCBI Taxonomy" id="2764187"/>
    <lineage>
        <taxon>Bacteria</taxon>
        <taxon>Pseudomonadati</taxon>
        <taxon>Pseudomonadota</taxon>
        <taxon>Betaproteobacteria</taxon>
        <taxon>Burkholderiales</taxon>
        <taxon>Comamonadaceae</taxon>
        <taxon>Ramlibacter</taxon>
    </lineage>
</organism>
<dbReference type="EMBL" id="JACORT010000007">
    <property type="protein sequence ID" value="MBC5784558.1"/>
    <property type="molecule type" value="Genomic_DNA"/>
</dbReference>
<feature type="region of interest" description="Disordered" evidence="1">
    <location>
        <begin position="118"/>
        <end position="140"/>
    </location>
</feature>
<gene>
    <name evidence="3" type="ORF">H8N03_16540</name>
</gene>
<feature type="compositionally biased region" description="Basic and acidic residues" evidence="1">
    <location>
        <begin position="122"/>
        <end position="131"/>
    </location>
</feature>
<keyword evidence="4" id="KW-1185">Reference proteome</keyword>
<accession>A0A923SCR8</accession>
<evidence type="ECO:0000313" key="4">
    <source>
        <dbReference type="Proteomes" id="UP000608513"/>
    </source>
</evidence>
<reference evidence="3" key="1">
    <citation type="submission" date="2020-08" db="EMBL/GenBank/DDBJ databases">
        <title>Ramlibacter sp. USB13 16S ribosomal RNA gene genome sequencing and assembly.</title>
        <authorList>
            <person name="Kang M."/>
        </authorList>
    </citation>
    <scope>NUCLEOTIDE SEQUENCE</scope>
    <source>
        <strain evidence="3">USB13</strain>
    </source>
</reference>
<keyword evidence="2" id="KW-0472">Membrane</keyword>
<evidence type="ECO:0000256" key="1">
    <source>
        <dbReference type="SAM" id="MobiDB-lite"/>
    </source>
</evidence>
<feature type="transmembrane region" description="Helical" evidence="2">
    <location>
        <begin position="6"/>
        <end position="27"/>
    </location>
</feature>
<evidence type="ECO:0000313" key="3">
    <source>
        <dbReference type="EMBL" id="MBC5784558.1"/>
    </source>
</evidence>
<keyword evidence="2" id="KW-0812">Transmembrane</keyword>
<comment type="caution">
    <text evidence="3">The sequence shown here is derived from an EMBL/GenBank/DDBJ whole genome shotgun (WGS) entry which is preliminary data.</text>
</comment>
<name>A0A923SCR8_9BURK</name>
<keyword evidence="2" id="KW-1133">Transmembrane helix</keyword>
<dbReference type="RefSeq" id="WP_187077307.1">
    <property type="nucleotide sequence ID" value="NZ_JACORT010000007.1"/>
</dbReference>
<proteinExistence type="predicted"/>
<sequence>MINGTGWMWLLGAVALAALVGWFANWLQRSAKRRARRAYYEQAGKDSPVQPLTSAPVPLSGGITPEHAAAIRAHAERRAERDWNAAPAEVRYPYDNGTPEYVLWYATYHLRMGELAEEAEAEAARERKDDVPPSSPSSSS</sequence>
<protein>
    <submittedName>
        <fullName evidence="3">Uncharacterized protein</fullName>
    </submittedName>
</protein>
<evidence type="ECO:0000256" key="2">
    <source>
        <dbReference type="SAM" id="Phobius"/>
    </source>
</evidence>
<dbReference type="Proteomes" id="UP000608513">
    <property type="component" value="Unassembled WGS sequence"/>
</dbReference>